<evidence type="ECO:0000313" key="2">
    <source>
        <dbReference type="Proteomes" id="UP001321473"/>
    </source>
</evidence>
<reference evidence="1 2" key="1">
    <citation type="journal article" date="2023" name="Arcadia Sci">
        <title>De novo assembly of a long-read Amblyomma americanum tick genome.</title>
        <authorList>
            <person name="Chou S."/>
            <person name="Poskanzer K.E."/>
            <person name="Rollins M."/>
            <person name="Thuy-Boun P.S."/>
        </authorList>
    </citation>
    <scope>NUCLEOTIDE SEQUENCE [LARGE SCALE GENOMIC DNA]</scope>
    <source>
        <strain evidence="1">F_SG_1</strain>
        <tissue evidence="1">Salivary glands</tissue>
    </source>
</reference>
<dbReference type="AlphaFoldDB" id="A0AAQ4DHB4"/>
<feature type="non-terminal residue" evidence="1">
    <location>
        <position position="1"/>
    </location>
</feature>
<comment type="caution">
    <text evidence="1">The sequence shown here is derived from an EMBL/GenBank/DDBJ whole genome shotgun (WGS) entry which is preliminary data.</text>
</comment>
<accession>A0AAQ4DHB4</accession>
<protein>
    <submittedName>
        <fullName evidence="1">Uncharacterized protein</fullName>
    </submittedName>
</protein>
<name>A0AAQ4DHB4_AMBAM</name>
<organism evidence="1 2">
    <name type="scientific">Amblyomma americanum</name>
    <name type="common">Lone star tick</name>
    <dbReference type="NCBI Taxonomy" id="6943"/>
    <lineage>
        <taxon>Eukaryota</taxon>
        <taxon>Metazoa</taxon>
        <taxon>Ecdysozoa</taxon>
        <taxon>Arthropoda</taxon>
        <taxon>Chelicerata</taxon>
        <taxon>Arachnida</taxon>
        <taxon>Acari</taxon>
        <taxon>Parasitiformes</taxon>
        <taxon>Ixodida</taxon>
        <taxon>Ixodoidea</taxon>
        <taxon>Ixodidae</taxon>
        <taxon>Amblyomminae</taxon>
        <taxon>Amblyomma</taxon>
    </lineage>
</organism>
<dbReference type="Proteomes" id="UP001321473">
    <property type="component" value="Unassembled WGS sequence"/>
</dbReference>
<gene>
    <name evidence="1" type="ORF">V5799_026879</name>
</gene>
<dbReference type="EMBL" id="JARKHS020030698">
    <property type="protein sequence ID" value="KAK8761854.1"/>
    <property type="molecule type" value="Genomic_DNA"/>
</dbReference>
<keyword evidence="2" id="KW-1185">Reference proteome</keyword>
<evidence type="ECO:0000313" key="1">
    <source>
        <dbReference type="EMBL" id="KAK8761854.1"/>
    </source>
</evidence>
<sequence length="76" mass="8542">YHMYDLSQSAVNGSWYHVYDLSQSAVGLNSRCQSSASQSRKLTYVILSPMTHFRLVSKSSQGPINSSSFSEYDSRL</sequence>
<proteinExistence type="predicted"/>